<keyword evidence="3" id="KW-1185">Reference proteome</keyword>
<dbReference type="Gene3D" id="2.160.20.80">
    <property type="entry name" value="E3 ubiquitin-protein ligase SopA"/>
    <property type="match status" value="2"/>
</dbReference>
<dbReference type="STRING" id="391595.RLO149_c028680"/>
<dbReference type="AlphaFoldDB" id="F7ZG96"/>
<dbReference type="OrthoDB" id="7837851at2"/>
<dbReference type="Proteomes" id="UP000001353">
    <property type="component" value="Chromosome"/>
</dbReference>
<dbReference type="PANTHER" id="PTHR14136">
    <property type="entry name" value="BTB_POZ DOMAIN-CONTAINING PROTEIN KCTD9"/>
    <property type="match status" value="1"/>
</dbReference>
<evidence type="ECO:0008006" key="4">
    <source>
        <dbReference type="Google" id="ProtNLM"/>
    </source>
</evidence>
<sequence>MSDKSETNQTYIDRIRALTQATRGVWFTYLGVLGFVGITLLGFNDADFFAADRNVSLPLVGVAVPVIPFLFFGATLVTMTYAYLHVTLEPLWATLGHAPARIDRDPLSDVILPWLVSGAALLVRGRARREEPPPVEAGSLSTLGMVTSFTLLFVAAPILVWGLWFRSHTAHLAWLTIAVGFMALGCVLIGLKSFASLRDRMSNRPQRTRRTLTISFLTVAIGLMLAVSLVRTEWDPLGPSVTRYPEDPAVTERVVNWFRPAVADLSRIRLTEMTPTWRPHDEALRRFRRDWCADIPDPDCRNRGLEDEDLNAAFDAARSREIAVMRSPDLSERHMDHANLLAAFLPGVTLTRTRLRRADMEAAQMEGIRALFVDMTASGLRYARLDGANLRYAKLIGSNMYNLSATNADFLLADMRGANLENADFRHTNLNDVNFMGASLDATRLDGALLERAKFSNADLIGTTFERSSLFGADFAHARLRFSRLVNVKLTSAEFLGALVSSTHIEGRADWPVGQPDFTEAVLLGVTFRNLDLSRAQFDQPGQLDQTFADGSVRLPEGMARPCHWPDDVLNNLDYHRHWRGVFEAMPYTPSWSAAVPEAFIDVAPVPLPEDCLIQPFDDEAWRAEERAFYERRRVMNDKLSEEFSSWLWPISSRLSVP</sequence>
<feature type="transmembrane region" description="Helical" evidence="1">
    <location>
        <begin position="55"/>
        <end position="86"/>
    </location>
</feature>
<gene>
    <name evidence="2" type="ordered locus">RLO149_c028680</name>
</gene>
<evidence type="ECO:0000313" key="3">
    <source>
        <dbReference type="Proteomes" id="UP000001353"/>
    </source>
</evidence>
<dbReference type="RefSeq" id="WP_013962741.1">
    <property type="nucleotide sequence ID" value="NC_015730.1"/>
</dbReference>
<dbReference type="KEGG" id="rli:RLO149_c028680"/>
<name>F7ZG96_ROSLO</name>
<reference evidence="2 3" key="1">
    <citation type="journal article" date="2011" name="BMC Genomics">
        <title>Comparative genome analysis and genome-guided physiological analysis of Roseobacter litoralis.</title>
        <authorList>
            <person name="Kalhoefer D."/>
            <person name="Thole S."/>
            <person name="Voget S."/>
            <person name="Lehmann R."/>
            <person name="Liesegang H."/>
            <person name="Wollher A."/>
            <person name="Daniel R."/>
            <person name="Simon M."/>
            <person name="Brinkhoff T."/>
        </authorList>
    </citation>
    <scope>NUCLEOTIDE SEQUENCE [LARGE SCALE GENOMIC DNA]</scope>
    <source>
        <strain evidence="3">ATCC 49566 / DSM 6996 / JCM 21268 / NBRC 15278 / OCh 149</strain>
    </source>
</reference>
<keyword evidence="1" id="KW-0472">Membrane</keyword>
<dbReference type="PANTHER" id="PTHR14136:SF17">
    <property type="entry name" value="BTB_POZ DOMAIN-CONTAINING PROTEIN KCTD9"/>
    <property type="match status" value="1"/>
</dbReference>
<dbReference type="EMBL" id="CP002623">
    <property type="protein sequence ID" value="AEI94827.1"/>
    <property type="molecule type" value="Genomic_DNA"/>
</dbReference>
<dbReference type="Pfam" id="PF00805">
    <property type="entry name" value="Pentapeptide"/>
    <property type="match status" value="2"/>
</dbReference>
<feature type="transmembrane region" description="Helical" evidence="1">
    <location>
        <begin position="171"/>
        <end position="191"/>
    </location>
</feature>
<keyword evidence="1" id="KW-0812">Transmembrane</keyword>
<dbReference type="HOGENOM" id="CLU_416698_0_0_5"/>
<feature type="transmembrane region" description="Helical" evidence="1">
    <location>
        <begin position="143"/>
        <end position="165"/>
    </location>
</feature>
<dbReference type="InterPro" id="IPR051082">
    <property type="entry name" value="Pentapeptide-BTB/POZ_domain"/>
</dbReference>
<evidence type="ECO:0000256" key="1">
    <source>
        <dbReference type="SAM" id="Phobius"/>
    </source>
</evidence>
<dbReference type="InterPro" id="IPR001646">
    <property type="entry name" value="5peptide_repeat"/>
</dbReference>
<keyword evidence="1" id="KW-1133">Transmembrane helix</keyword>
<feature type="transmembrane region" description="Helical" evidence="1">
    <location>
        <begin position="26"/>
        <end position="43"/>
    </location>
</feature>
<dbReference type="SUPFAM" id="SSF141571">
    <property type="entry name" value="Pentapeptide repeat-like"/>
    <property type="match status" value="1"/>
</dbReference>
<feature type="transmembrane region" description="Helical" evidence="1">
    <location>
        <begin position="212"/>
        <end position="230"/>
    </location>
</feature>
<proteinExistence type="predicted"/>
<evidence type="ECO:0000313" key="2">
    <source>
        <dbReference type="EMBL" id="AEI94827.1"/>
    </source>
</evidence>
<protein>
    <recommendedName>
        <fullName evidence="4">Pentapeptide repeat-containing protein</fullName>
    </recommendedName>
</protein>
<accession>F7ZG96</accession>
<dbReference type="eggNOG" id="COG1357">
    <property type="taxonomic scope" value="Bacteria"/>
</dbReference>
<organism evidence="2 3">
    <name type="scientific">Roseobacter litoralis (strain ATCC 49566 / DSM 6996 / JCM 21268 / NBRC 15278 / OCh 149)</name>
    <dbReference type="NCBI Taxonomy" id="391595"/>
    <lineage>
        <taxon>Bacteria</taxon>
        <taxon>Pseudomonadati</taxon>
        <taxon>Pseudomonadota</taxon>
        <taxon>Alphaproteobacteria</taxon>
        <taxon>Rhodobacterales</taxon>
        <taxon>Roseobacteraceae</taxon>
        <taxon>Roseobacter</taxon>
    </lineage>
</organism>